<dbReference type="PROSITE" id="PS51462">
    <property type="entry name" value="NUDIX"/>
    <property type="match status" value="1"/>
</dbReference>
<dbReference type="InterPro" id="IPR015797">
    <property type="entry name" value="NUDIX_hydrolase-like_dom_sf"/>
</dbReference>
<proteinExistence type="predicted"/>
<keyword evidence="3" id="KW-1185">Reference proteome</keyword>
<dbReference type="PANTHER" id="PTHR13622:SF8">
    <property type="entry name" value="THIAMIN PYROPHOSPHOKINASE 1"/>
    <property type="match status" value="1"/>
</dbReference>
<dbReference type="AlphaFoldDB" id="A0A5C8PAK1"/>
<feature type="domain" description="Nudix hydrolase" evidence="1">
    <location>
        <begin position="112"/>
        <end position="257"/>
    </location>
</feature>
<dbReference type="OrthoDB" id="8438812at2"/>
<organism evidence="2 3">
    <name type="scientific">Vineibacter terrae</name>
    <dbReference type="NCBI Taxonomy" id="2586908"/>
    <lineage>
        <taxon>Bacteria</taxon>
        <taxon>Pseudomonadati</taxon>
        <taxon>Pseudomonadota</taxon>
        <taxon>Alphaproteobacteria</taxon>
        <taxon>Hyphomicrobiales</taxon>
        <taxon>Vineibacter</taxon>
    </lineage>
</organism>
<name>A0A5C8PAK1_9HYPH</name>
<dbReference type="FunFam" id="3.90.79.10:FF:000019">
    <property type="entry name" value="Thiamin pyrophosphokinase, putative"/>
    <property type="match status" value="1"/>
</dbReference>
<accession>A0A5C8PAK1</accession>
<dbReference type="PANTHER" id="PTHR13622">
    <property type="entry name" value="THIAMIN PYROPHOSPHOKINASE"/>
    <property type="match status" value="1"/>
</dbReference>
<dbReference type="Pfam" id="PF15916">
    <property type="entry name" value="DUF4743"/>
    <property type="match status" value="1"/>
</dbReference>
<evidence type="ECO:0000259" key="1">
    <source>
        <dbReference type="PROSITE" id="PS51462"/>
    </source>
</evidence>
<dbReference type="EMBL" id="VDUZ01000062">
    <property type="protein sequence ID" value="TXL70275.1"/>
    <property type="molecule type" value="Genomic_DNA"/>
</dbReference>
<protein>
    <submittedName>
        <fullName evidence="2">DUF4743 domain-containing protein</fullName>
    </submittedName>
</protein>
<dbReference type="GO" id="GO:0044715">
    <property type="term" value="F:8-oxo-dGDP phosphatase activity"/>
    <property type="evidence" value="ECO:0007669"/>
    <property type="project" value="TreeGrafter"/>
</dbReference>
<reference evidence="2 3" key="1">
    <citation type="submission" date="2019-06" db="EMBL/GenBank/DDBJ databases">
        <title>New taxonomy in bacterial strain CC-CFT640, isolated from vineyard.</title>
        <authorList>
            <person name="Lin S.-Y."/>
            <person name="Tsai C.-F."/>
            <person name="Young C.-C."/>
        </authorList>
    </citation>
    <scope>NUCLEOTIDE SEQUENCE [LARGE SCALE GENOMIC DNA]</scope>
    <source>
        <strain evidence="2 3">CC-CFT640</strain>
    </source>
</reference>
<dbReference type="RefSeq" id="WP_147851693.1">
    <property type="nucleotide sequence ID" value="NZ_VDUZ01000062.1"/>
</dbReference>
<evidence type="ECO:0000313" key="3">
    <source>
        <dbReference type="Proteomes" id="UP000321638"/>
    </source>
</evidence>
<dbReference type="InterPro" id="IPR000086">
    <property type="entry name" value="NUDIX_hydrolase_dom"/>
</dbReference>
<dbReference type="SUPFAM" id="SSF55811">
    <property type="entry name" value="Nudix"/>
    <property type="match status" value="1"/>
</dbReference>
<comment type="caution">
    <text evidence="2">The sequence shown here is derived from an EMBL/GenBank/DDBJ whole genome shotgun (WGS) entry which is preliminary data.</text>
</comment>
<sequence length="291" mass="32536">MSFLDHIARCNAHDLSQFQPWLIGAARAGWVHRDFAAVLGRRPDLFTPGADFWHLSEALSAPQRRTEAVGAFLRDLAREGWFSAWRDERYPVTPDLKRPALMAMERAAVPYFGVRAFGVHLTGYVRRADGLHVWVPRRARDKPTYPGMLDNTVAGGHPEGLGLLQNVVKECFEEASIPVGIARQAKAVGAITYCHQSGMELKPDVQYVFDLELPEGFICRSNDGEAESFELWPVADVIARVRDTFDFKYNCNLVLIDFFVRHGLIAADDPDYFAIVAGLRRHPFGPGDAPG</sequence>
<dbReference type="Gene3D" id="3.90.79.10">
    <property type="entry name" value="Nucleoside Triphosphate Pyrophosphohydrolase"/>
    <property type="match status" value="1"/>
</dbReference>
<dbReference type="InterPro" id="IPR031804">
    <property type="entry name" value="DUF4743"/>
</dbReference>
<dbReference type="CDD" id="cd03676">
    <property type="entry name" value="NUDIX_Tnr3_like"/>
    <property type="match status" value="1"/>
</dbReference>
<gene>
    <name evidence="2" type="ORF">FHP25_35205</name>
</gene>
<evidence type="ECO:0000313" key="2">
    <source>
        <dbReference type="EMBL" id="TXL70275.1"/>
    </source>
</evidence>
<dbReference type="Proteomes" id="UP000321638">
    <property type="component" value="Unassembled WGS sequence"/>
</dbReference>